<proteinExistence type="predicted"/>
<comment type="caution">
    <text evidence="1">The sequence shown here is derived from an EMBL/GenBank/DDBJ whole genome shotgun (WGS) entry which is preliminary data.</text>
</comment>
<dbReference type="RefSeq" id="WP_133680710.1">
    <property type="nucleotide sequence ID" value="NZ_SNZP01000007.1"/>
</dbReference>
<dbReference type="EMBL" id="SNZP01000007">
    <property type="protein sequence ID" value="TDR79729.1"/>
    <property type="molecule type" value="Genomic_DNA"/>
</dbReference>
<dbReference type="AlphaFoldDB" id="A0A4V3DV65"/>
<evidence type="ECO:0000313" key="2">
    <source>
        <dbReference type="Proteomes" id="UP000295611"/>
    </source>
</evidence>
<sequence length="131" mass="13910">MADTYQTFGGGGGNFSTPINMAGAQVTFYWGDALVAIMINNTKYGGNTGSLQSVTVQMPTDGKVVLKKMQAKNDQGYMVVSYLEFEILGASTKVGKLSTNAATLTTDCVIMFTGINCGGLIDQLKYQIIPS</sequence>
<keyword evidence="2" id="KW-1185">Reference proteome</keyword>
<dbReference type="OrthoDB" id="9924134at2"/>
<name>A0A4V3DV65_9NEIS</name>
<accession>A0A4V3DV65</accession>
<reference evidence="1 2" key="1">
    <citation type="submission" date="2019-03" db="EMBL/GenBank/DDBJ databases">
        <title>Genomic Encyclopedia of Type Strains, Phase III (KMG-III): the genomes of soil and plant-associated and newly described type strains.</title>
        <authorList>
            <person name="Whitman W."/>
        </authorList>
    </citation>
    <scope>NUCLEOTIDE SEQUENCE [LARGE SCALE GENOMIC DNA]</scope>
    <source>
        <strain evidence="1 2">CECT 8976</strain>
    </source>
</reference>
<protein>
    <submittedName>
        <fullName evidence="1">Uncharacterized protein</fullName>
    </submittedName>
</protein>
<gene>
    <name evidence="1" type="ORF">DFP86_10793</name>
</gene>
<evidence type="ECO:0000313" key="1">
    <source>
        <dbReference type="EMBL" id="TDR79729.1"/>
    </source>
</evidence>
<dbReference type="Proteomes" id="UP000295611">
    <property type="component" value="Unassembled WGS sequence"/>
</dbReference>
<organism evidence="1 2">
    <name type="scientific">Paludibacterium purpuratum</name>
    <dbReference type="NCBI Taxonomy" id="1144873"/>
    <lineage>
        <taxon>Bacteria</taxon>
        <taxon>Pseudomonadati</taxon>
        <taxon>Pseudomonadota</taxon>
        <taxon>Betaproteobacteria</taxon>
        <taxon>Neisseriales</taxon>
        <taxon>Chromobacteriaceae</taxon>
        <taxon>Paludibacterium</taxon>
    </lineage>
</organism>